<evidence type="ECO:0000256" key="1">
    <source>
        <dbReference type="ARBA" id="ARBA00022737"/>
    </source>
</evidence>
<keyword evidence="5" id="KW-1185">Reference proteome</keyword>
<evidence type="ECO:0000313" key="4">
    <source>
        <dbReference type="EMBL" id="KAG7393600.1"/>
    </source>
</evidence>
<protein>
    <submittedName>
        <fullName evidence="4">HEAT repeat-containing protein 2</fullName>
    </submittedName>
</protein>
<gene>
    <name evidence="4" type="primary">HEATR2_3</name>
    <name evidence="4" type="ORF">PHYPSEUDO_007437</name>
</gene>
<proteinExistence type="predicted"/>
<dbReference type="Proteomes" id="UP000694044">
    <property type="component" value="Unassembled WGS sequence"/>
</dbReference>
<evidence type="ECO:0000259" key="2">
    <source>
        <dbReference type="Pfam" id="PF24573"/>
    </source>
</evidence>
<dbReference type="PANTHER" id="PTHR16216:SF2">
    <property type="entry name" value="DYNEIN AXONEMAL ASSEMBLY FACTOR 5"/>
    <property type="match status" value="1"/>
</dbReference>
<dbReference type="Pfam" id="PF24573">
    <property type="entry name" value="HEAT_DAAF5"/>
    <property type="match status" value="1"/>
</dbReference>
<dbReference type="InterPro" id="IPR052623">
    <property type="entry name" value="DAAF5"/>
</dbReference>
<comment type="caution">
    <text evidence="4">The sequence shown here is derived from an EMBL/GenBank/DDBJ whole genome shotgun (WGS) entry which is preliminary data.</text>
</comment>
<dbReference type="EMBL" id="JAGDFM010000003">
    <property type="protein sequence ID" value="KAG7393600.1"/>
    <property type="molecule type" value="Genomic_DNA"/>
</dbReference>
<sequence>MALSPEDESAFNMLAMKMQRDVNCLSDPDRSVRRRAADKLNRALQNEAPRVSAAVLRALCVSSLQRPLLQCAESDAVEKCRERALTSLLFLCERGALEPSDTTLKELVALANARLGKLPYLEPTEEIRLLILQLLHGFLKQFAAVQDTPTSLRDVISELANALGKTAVDPFPDAKKMSAECVILVSKRWKSDVGMQIGTIVRPMVVNLGHQHSRVRVCALQALEAAVPCGSEALPELMKEVLLPAVSKVVFDHAPSVRKQLVITLAAWLGQIDQIQQFVTTIFPVFLAGIVDESPEVRALSLAKLNELSTTWETREEDGGVMSGDVELMEVTVDPAQSAPPLFFETRPPLGARKLAANIQAQVLPPLLEKTGDWTVQVRERYTQVLSAYLILLEQNMNPFLDKVFAALGKICRDDEEVVYNSVKACSGVVGFYADSQMILASLLPLVAGRLAGQDTAQHRTNGLILLGMSIEGMTGKTIGAHLELITEALCDAGLRESEVADLQDQLAGVISSIVKTAGPVLAQKDEICFRLFWVLSHLLAASSETSVAYETASESMEELAAKMEQPVEALYAHYMGKLLVTLTLPTDATSIWQKNDPSRVLFDSLCRRGGVACGENLDKILPVFLAHLEPAQDADVRLAFLALLETMLGTDAISQAFKPFSVSLLQKAIIPNIVWRGGRVAATIRKVAVACAYTLLRQGIADQPCLFETAPQVMLPVLKSSMDDSDAKTRQLVCLALQYLFVALPGCLGEEPVHQLYAEILKRLDDSNDTVRKAACQTFTTFLKAAPKEHFRGTIIDYTLDCLFVHLDDSEPDIQEAVFEVLKETVAVDAPRLAKKAEENRTRHQSPRYCDQLLALATAQST</sequence>
<dbReference type="InterPro" id="IPR056497">
    <property type="entry name" value="HEAT_DAAF5"/>
</dbReference>
<feature type="domain" description="Dynein axonemal assembly factor 5 HEAT-repeat" evidence="2">
    <location>
        <begin position="345"/>
        <end position="541"/>
    </location>
</feature>
<feature type="domain" description="Dynein axonemal assembly factor 5 TPR repeats" evidence="3">
    <location>
        <begin position="24"/>
        <end position="318"/>
    </location>
</feature>
<evidence type="ECO:0000313" key="5">
    <source>
        <dbReference type="Proteomes" id="UP000694044"/>
    </source>
</evidence>
<accession>A0A8T1WNV5</accession>
<name>A0A8T1WNV5_9STRA</name>
<reference evidence="4" key="1">
    <citation type="submission" date="2021-02" db="EMBL/GenBank/DDBJ databases">
        <authorList>
            <person name="Palmer J.M."/>
        </authorList>
    </citation>
    <scope>NUCLEOTIDE SEQUENCE</scope>
    <source>
        <strain evidence="4">SCRP734</strain>
    </source>
</reference>
<keyword evidence="1" id="KW-0677">Repeat</keyword>
<dbReference type="InterPro" id="IPR057978">
    <property type="entry name" value="TPR_DAAF5"/>
</dbReference>
<dbReference type="InterPro" id="IPR000357">
    <property type="entry name" value="HEAT"/>
</dbReference>
<dbReference type="AlphaFoldDB" id="A0A8T1WNV5"/>
<evidence type="ECO:0000259" key="3">
    <source>
        <dbReference type="Pfam" id="PF25757"/>
    </source>
</evidence>
<dbReference type="OrthoDB" id="413572at2759"/>
<dbReference type="Pfam" id="PF02985">
    <property type="entry name" value="HEAT"/>
    <property type="match status" value="1"/>
</dbReference>
<dbReference type="PANTHER" id="PTHR16216">
    <property type="entry name" value="DYNEIN ASSEMBLY FACTOR 5, AXONEMAL"/>
    <property type="match status" value="1"/>
</dbReference>
<dbReference type="Pfam" id="PF25757">
    <property type="entry name" value="TPR_DNAAF5"/>
    <property type="match status" value="1"/>
</dbReference>
<organism evidence="4 5">
    <name type="scientific">Phytophthora pseudosyringae</name>
    <dbReference type="NCBI Taxonomy" id="221518"/>
    <lineage>
        <taxon>Eukaryota</taxon>
        <taxon>Sar</taxon>
        <taxon>Stramenopiles</taxon>
        <taxon>Oomycota</taxon>
        <taxon>Peronosporomycetes</taxon>
        <taxon>Peronosporales</taxon>
        <taxon>Peronosporaceae</taxon>
        <taxon>Phytophthora</taxon>
    </lineage>
</organism>